<comment type="subcellular location">
    <subcellularLocation>
        <location evidence="1">Secreted</location>
    </subcellularLocation>
</comment>
<proteinExistence type="predicted"/>
<dbReference type="PANTHER" id="PTHR38340">
    <property type="entry name" value="S-LAYER PROTEIN"/>
    <property type="match status" value="1"/>
</dbReference>
<name>A0A660L8L1_9ACTN</name>
<keyword evidence="2" id="KW-0964">Secreted</keyword>
<protein>
    <submittedName>
        <fullName evidence="4">Hemolysin type calcium-binding protein</fullName>
    </submittedName>
</protein>
<dbReference type="InterPro" id="IPR001343">
    <property type="entry name" value="Hemolysn_Ca-bd"/>
</dbReference>
<dbReference type="InterPro" id="IPR018511">
    <property type="entry name" value="Hemolysin-typ_Ca-bd_CS"/>
</dbReference>
<reference evidence="4 5" key="1">
    <citation type="submission" date="2018-10" db="EMBL/GenBank/DDBJ databases">
        <title>Genomic Encyclopedia of Archaeal and Bacterial Type Strains, Phase II (KMG-II): from individual species to whole genera.</title>
        <authorList>
            <person name="Goeker M."/>
        </authorList>
    </citation>
    <scope>NUCLEOTIDE SEQUENCE [LARGE SCALE GENOMIC DNA]</scope>
    <source>
        <strain evidence="4 5">DSM 14954</strain>
    </source>
</reference>
<feature type="chain" id="PRO_5024986524" evidence="3">
    <location>
        <begin position="23"/>
        <end position="505"/>
    </location>
</feature>
<dbReference type="InterPro" id="IPR011049">
    <property type="entry name" value="Serralysin-like_metalloprot_C"/>
</dbReference>
<accession>A0A660L8L1</accession>
<dbReference type="PANTHER" id="PTHR38340:SF1">
    <property type="entry name" value="S-LAYER PROTEIN"/>
    <property type="match status" value="1"/>
</dbReference>
<dbReference type="GO" id="GO:0005975">
    <property type="term" value="P:carbohydrate metabolic process"/>
    <property type="evidence" value="ECO:0007669"/>
    <property type="project" value="UniProtKB-ARBA"/>
</dbReference>
<evidence type="ECO:0000256" key="3">
    <source>
        <dbReference type="SAM" id="SignalP"/>
    </source>
</evidence>
<keyword evidence="3" id="KW-0732">Signal</keyword>
<dbReference type="PRINTS" id="PR00313">
    <property type="entry name" value="CABNDNGRPT"/>
</dbReference>
<dbReference type="InterPro" id="IPR013783">
    <property type="entry name" value="Ig-like_fold"/>
</dbReference>
<dbReference type="SUPFAM" id="SSF51120">
    <property type="entry name" value="beta-Roll"/>
    <property type="match status" value="2"/>
</dbReference>
<dbReference type="GO" id="GO:0005509">
    <property type="term" value="F:calcium ion binding"/>
    <property type="evidence" value="ECO:0007669"/>
    <property type="project" value="InterPro"/>
</dbReference>
<dbReference type="Proteomes" id="UP000278962">
    <property type="component" value="Unassembled WGS sequence"/>
</dbReference>
<dbReference type="Gene3D" id="2.150.10.10">
    <property type="entry name" value="Serralysin-like metalloprotease, C-terminal"/>
    <property type="match status" value="1"/>
</dbReference>
<feature type="signal peptide" evidence="3">
    <location>
        <begin position="1"/>
        <end position="22"/>
    </location>
</feature>
<dbReference type="InterPro" id="IPR050557">
    <property type="entry name" value="RTX_toxin/Mannuronan_C5-epim"/>
</dbReference>
<evidence type="ECO:0000256" key="2">
    <source>
        <dbReference type="ARBA" id="ARBA00022525"/>
    </source>
</evidence>
<sequence>MVRRALVLTLLTVAGVPSAAQAATVTVDGGVLRYAPAPGKQSNLTVTEAGGVVTLRRETGDTDEWPTGGTCTATATVATCPGPIEKVEIDVGDNADRVTATLGQPAVGLPIPTTITGGEGNDVLTGGARTDTIDGGSGDDDIDGSSGNDVLRGGEGNDILTPNVGTDAVSGGEGIDTVTYGLRTTAAITATLDGLANDGESDENDLIGVDVENIEGASSVGVALVGDGRANHLEVVAGPGTITGGEGSDVLEGGPADDTINARDGSPDTVICAGGIDTVHADTLDSVSPSCENVSIQASPGGPFDDKPPLLAWTAPGADAALSANTTTVLRADASDDRGVTKVQFLDDERVLCEDTAAPYECAFQPRGGDVGRNTLIAIAYDGANQTTSAVRAVTVRRFTSPGFSLKLRPSRDRRAPYSFRATGTLKRPATVSPSQGCSGRVVITAKRGSKTVGTTRTSLGRTCEYAVTVKFRSKVGSRIRLTAKFEGNEVISSRSAPSKTARLG</sequence>
<dbReference type="EMBL" id="RBIL01000001">
    <property type="protein sequence ID" value="RKQ91407.1"/>
    <property type="molecule type" value="Genomic_DNA"/>
</dbReference>
<keyword evidence="5" id="KW-1185">Reference proteome</keyword>
<evidence type="ECO:0000313" key="4">
    <source>
        <dbReference type="EMBL" id="RKQ91407.1"/>
    </source>
</evidence>
<dbReference type="OrthoDB" id="5241786at2"/>
<evidence type="ECO:0000313" key="5">
    <source>
        <dbReference type="Proteomes" id="UP000278962"/>
    </source>
</evidence>
<dbReference type="Pfam" id="PF00353">
    <property type="entry name" value="HemolysinCabind"/>
    <property type="match status" value="2"/>
</dbReference>
<comment type="caution">
    <text evidence="4">The sequence shown here is derived from an EMBL/GenBank/DDBJ whole genome shotgun (WGS) entry which is preliminary data.</text>
</comment>
<dbReference type="AlphaFoldDB" id="A0A660L8L1"/>
<evidence type="ECO:0000256" key="1">
    <source>
        <dbReference type="ARBA" id="ARBA00004613"/>
    </source>
</evidence>
<dbReference type="Gene3D" id="2.60.40.10">
    <property type="entry name" value="Immunoglobulins"/>
    <property type="match status" value="1"/>
</dbReference>
<dbReference type="GO" id="GO:0005576">
    <property type="term" value="C:extracellular region"/>
    <property type="evidence" value="ECO:0007669"/>
    <property type="project" value="UniProtKB-SubCell"/>
</dbReference>
<dbReference type="RefSeq" id="WP_121248996.1">
    <property type="nucleotide sequence ID" value="NZ_RBIL01000001.1"/>
</dbReference>
<gene>
    <name evidence="4" type="ORF">C8N24_1229</name>
</gene>
<dbReference type="Pfam" id="PF17957">
    <property type="entry name" value="Big_7"/>
    <property type="match status" value="1"/>
</dbReference>
<dbReference type="PROSITE" id="PS00330">
    <property type="entry name" value="HEMOLYSIN_CALCIUM"/>
    <property type="match status" value="1"/>
</dbReference>
<organism evidence="4 5">
    <name type="scientific">Solirubrobacter pauli</name>
    <dbReference type="NCBI Taxonomy" id="166793"/>
    <lineage>
        <taxon>Bacteria</taxon>
        <taxon>Bacillati</taxon>
        <taxon>Actinomycetota</taxon>
        <taxon>Thermoleophilia</taxon>
        <taxon>Solirubrobacterales</taxon>
        <taxon>Solirubrobacteraceae</taxon>
        <taxon>Solirubrobacter</taxon>
    </lineage>
</organism>